<reference evidence="3 4" key="1">
    <citation type="submission" date="2020-08" db="EMBL/GenBank/DDBJ databases">
        <title>Functional genomics of gut bacteria from endangered species of beetles.</title>
        <authorList>
            <person name="Carlos-Shanley C."/>
        </authorList>
    </citation>
    <scope>NUCLEOTIDE SEQUENCE [LARGE SCALE GENOMIC DNA]</scope>
    <source>
        <strain evidence="3 4">S00151</strain>
    </source>
</reference>
<feature type="region of interest" description="Disordered" evidence="1">
    <location>
        <begin position="1"/>
        <end position="21"/>
    </location>
</feature>
<dbReference type="Proteomes" id="UP000592180">
    <property type="component" value="Unassembled WGS sequence"/>
</dbReference>
<proteinExistence type="predicted"/>
<evidence type="ECO:0000313" key="4">
    <source>
        <dbReference type="Proteomes" id="UP000592180"/>
    </source>
</evidence>
<protein>
    <recommendedName>
        <fullName evidence="2">eCIS core domain-containing protein</fullName>
    </recommendedName>
</protein>
<feature type="compositionally biased region" description="Basic and acidic residues" evidence="1">
    <location>
        <begin position="1"/>
        <end position="12"/>
    </location>
</feature>
<organism evidence="3 4">
    <name type="scientific">Chryseobacterium defluvii</name>
    <dbReference type="NCBI Taxonomy" id="160396"/>
    <lineage>
        <taxon>Bacteria</taxon>
        <taxon>Pseudomonadati</taxon>
        <taxon>Bacteroidota</taxon>
        <taxon>Flavobacteriia</taxon>
        <taxon>Flavobacteriales</taxon>
        <taxon>Weeksellaceae</taxon>
        <taxon>Chryseobacterium group</taxon>
        <taxon>Chryseobacterium</taxon>
    </lineage>
</organism>
<evidence type="ECO:0000259" key="2">
    <source>
        <dbReference type="Pfam" id="PF13699"/>
    </source>
</evidence>
<name>A0A840K5H3_9FLAO</name>
<dbReference type="InterPro" id="IPR025295">
    <property type="entry name" value="eCIS_core_dom"/>
</dbReference>
<feature type="domain" description="eCIS core" evidence="2">
    <location>
        <begin position="121"/>
        <end position="197"/>
    </location>
</feature>
<comment type="caution">
    <text evidence="3">The sequence shown here is derived from an EMBL/GenBank/DDBJ whole genome shotgun (WGS) entry which is preliminary data.</text>
</comment>
<dbReference type="EMBL" id="JACHLE010000001">
    <property type="protein sequence ID" value="MBB4804821.1"/>
    <property type="molecule type" value="Genomic_DNA"/>
</dbReference>
<sequence length="400" mass="43550">METIKDQKEPASAKKHKSSFFRPNIQKKLSVGSANDSYEIEADQMADKVMKMPEPSPQVTHTGALLQRKCAACEEEEKLQMKPLAESITPLIQRSSSESGGVAPDHVESSINSSKGGGSHMDAGTKSFMESRFGTDFSQVKIHTGSEAVQMSRELNAQAFAIGNDIYFNEGKYNPGTSSGKHLLAHELTHTIQQTGTIGKMEIQRTPGTPPSINAWQEKLSGSTSADNLCGLCPINLGVDSVASGFHNGIELKAFILNDDPSYSYDIKRTKHGKVWIKSSGTWANPINLGPGNDDDSHNTDEFLTSQITVPYLPYIYSMDAPGFSNRANPIASASVTEAILSGNFIEFVRITKPDNTTYDDTRTFNWHSMIWIVKNASGTWDVNAGRSVIGTGHLSSLDP</sequence>
<evidence type="ECO:0000256" key="1">
    <source>
        <dbReference type="SAM" id="MobiDB-lite"/>
    </source>
</evidence>
<dbReference type="Pfam" id="PF13699">
    <property type="entry name" value="eCIS_core"/>
    <property type="match status" value="1"/>
</dbReference>
<evidence type="ECO:0000313" key="3">
    <source>
        <dbReference type="EMBL" id="MBB4804821.1"/>
    </source>
</evidence>
<feature type="region of interest" description="Disordered" evidence="1">
    <location>
        <begin position="93"/>
        <end position="120"/>
    </location>
</feature>
<dbReference type="RefSeq" id="WP_184182809.1">
    <property type="nucleotide sequence ID" value="NZ_JACHLE010000001.1"/>
</dbReference>
<keyword evidence="4" id="KW-1185">Reference proteome</keyword>
<dbReference type="AlphaFoldDB" id="A0A840K5H3"/>
<gene>
    <name evidence="3" type="ORF">HNP38_000093</name>
</gene>
<accession>A0A840K5H3</accession>